<evidence type="ECO:0000313" key="6">
    <source>
        <dbReference type="Ensembl" id="ENSOSUP00000022248.1"/>
    </source>
</evidence>
<dbReference type="SMART" id="SM00320">
    <property type="entry name" value="WD40"/>
    <property type="match status" value="2"/>
</dbReference>
<keyword evidence="2" id="KW-0689">Ribosomal protein</keyword>
<evidence type="ECO:0000256" key="2">
    <source>
        <dbReference type="ARBA" id="ARBA00022980"/>
    </source>
</evidence>
<reference evidence="6" key="1">
    <citation type="submission" date="2025-08" db="UniProtKB">
        <authorList>
            <consortium name="Ensembl"/>
        </authorList>
    </citation>
    <scope>IDENTIFICATION</scope>
</reference>
<comment type="similarity">
    <text evidence="1">Belongs to the WD repeat G protein beta family. Ribosomal protein RACK1 subfamily.</text>
</comment>
<reference evidence="6" key="2">
    <citation type="submission" date="2025-09" db="UniProtKB">
        <authorList>
            <consortium name="Ensembl"/>
        </authorList>
    </citation>
    <scope>IDENTIFICATION</scope>
</reference>
<dbReference type="Gene3D" id="2.130.10.10">
    <property type="entry name" value="YVTN repeat-like/Quinoprotein amine dehydrogenase"/>
    <property type="match status" value="1"/>
</dbReference>
<dbReference type="Ensembl" id="ENSOSUT00000022930.1">
    <property type="protein sequence ID" value="ENSOSUP00000022248.1"/>
    <property type="gene ID" value="ENSOSUG00000015324.1"/>
</dbReference>
<feature type="repeat" description="WD" evidence="4">
    <location>
        <begin position="125"/>
        <end position="157"/>
    </location>
</feature>
<dbReference type="GO" id="GO:0043022">
    <property type="term" value="F:ribosome binding"/>
    <property type="evidence" value="ECO:0007669"/>
    <property type="project" value="InterPro"/>
</dbReference>
<dbReference type="InterPro" id="IPR045223">
    <property type="entry name" value="RACK1-like"/>
</dbReference>
<dbReference type="Proteomes" id="UP000694552">
    <property type="component" value="Unplaced"/>
</dbReference>
<dbReference type="PANTHER" id="PTHR19868">
    <property type="entry name" value="RECEPTOR FOR ACTIVATED PROTEIN KINASE C RACK1"/>
    <property type="match status" value="1"/>
</dbReference>
<dbReference type="AlphaFoldDB" id="A0A8C8BJL8"/>
<dbReference type="InterPro" id="IPR015943">
    <property type="entry name" value="WD40/YVTN_repeat-like_dom_sf"/>
</dbReference>
<dbReference type="Pfam" id="PF00400">
    <property type="entry name" value="WD40"/>
    <property type="match status" value="2"/>
</dbReference>
<keyword evidence="5" id="KW-1133">Transmembrane helix</keyword>
<feature type="transmembrane region" description="Helical" evidence="5">
    <location>
        <begin position="219"/>
        <end position="238"/>
    </location>
</feature>
<dbReference type="PROSITE" id="PS50294">
    <property type="entry name" value="WD_REPEATS_REGION"/>
    <property type="match status" value="1"/>
</dbReference>
<organism evidence="6 7">
    <name type="scientific">Otus sunia</name>
    <name type="common">Oriental scops-owl</name>
    <dbReference type="NCBI Taxonomy" id="257818"/>
    <lineage>
        <taxon>Eukaryota</taxon>
        <taxon>Metazoa</taxon>
        <taxon>Chordata</taxon>
        <taxon>Craniata</taxon>
        <taxon>Vertebrata</taxon>
        <taxon>Euteleostomi</taxon>
        <taxon>Archelosauria</taxon>
        <taxon>Archosauria</taxon>
        <taxon>Dinosauria</taxon>
        <taxon>Saurischia</taxon>
        <taxon>Theropoda</taxon>
        <taxon>Coelurosauria</taxon>
        <taxon>Aves</taxon>
        <taxon>Neognathae</taxon>
        <taxon>Neoaves</taxon>
        <taxon>Telluraves</taxon>
        <taxon>Strigiformes</taxon>
        <taxon>Strigidae</taxon>
        <taxon>Otus</taxon>
    </lineage>
</organism>
<dbReference type="InterPro" id="IPR001680">
    <property type="entry name" value="WD40_rpt"/>
</dbReference>
<sequence length="325" mass="36408">IGGTATRKLGFTEPRWRGGLKLSFWGHFGLNWGYSHEKVGIYRARCTHGINSSRFSPPSSSSSSSVLLLKEKRNHRSLNLSLAALWCGVWGFFSSNILIFPLFLDGICELSRSASSCSGTTTRRFVGHTKDVLSVAFSSDNRQIVSGSRDKTIKLWNTLGVCKYTVQDESHSEWVSCVRFSPNSSNPIIVSCGWDKLVKVSWQLQSSQGSRKGFISPKIKSVGVVLNLSPFFFFFFFFSRPIFPRLGLEFGQLQTEDQPHRAHGLLEHGHRLPRRLPLRLGWQGTCPPADILPSHQQILPLFLHLPHPDRTLSGVLTPPRPGLTH</sequence>
<evidence type="ECO:0000256" key="5">
    <source>
        <dbReference type="SAM" id="Phobius"/>
    </source>
</evidence>
<dbReference type="GO" id="GO:0045182">
    <property type="term" value="F:translation regulator activity"/>
    <property type="evidence" value="ECO:0007669"/>
    <property type="project" value="InterPro"/>
</dbReference>
<keyword evidence="7" id="KW-1185">Reference proteome</keyword>
<feature type="transmembrane region" description="Helical" evidence="5">
    <location>
        <begin position="80"/>
        <end position="104"/>
    </location>
</feature>
<keyword evidence="5" id="KW-0472">Membrane</keyword>
<dbReference type="SUPFAM" id="SSF50978">
    <property type="entry name" value="WD40 repeat-like"/>
    <property type="match status" value="1"/>
</dbReference>
<keyword evidence="4" id="KW-0853">WD repeat</keyword>
<keyword evidence="2" id="KW-0687">Ribonucleoprotein</keyword>
<protein>
    <recommendedName>
        <fullName evidence="3">Small ribosomal subunit protein RACK1</fullName>
    </recommendedName>
</protein>
<evidence type="ECO:0000313" key="7">
    <source>
        <dbReference type="Proteomes" id="UP000694552"/>
    </source>
</evidence>
<accession>A0A8C8BJL8</accession>
<keyword evidence="5" id="KW-0812">Transmembrane</keyword>
<dbReference type="PROSITE" id="PS50082">
    <property type="entry name" value="WD_REPEATS_2"/>
    <property type="match status" value="1"/>
</dbReference>
<evidence type="ECO:0000256" key="3">
    <source>
        <dbReference type="ARBA" id="ARBA00035297"/>
    </source>
</evidence>
<dbReference type="GO" id="GO:0005840">
    <property type="term" value="C:ribosome"/>
    <property type="evidence" value="ECO:0007669"/>
    <property type="project" value="UniProtKB-KW"/>
</dbReference>
<dbReference type="FunFam" id="2.130.10.10:FF:000615">
    <property type="entry name" value="Receptor for activated C kinase 1"/>
    <property type="match status" value="1"/>
</dbReference>
<evidence type="ECO:0000256" key="4">
    <source>
        <dbReference type="PROSITE-ProRule" id="PRU00221"/>
    </source>
</evidence>
<dbReference type="InterPro" id="IPR036322">
    <property type="entry name" value="WD40_repeat_dom_sf"/>
</dbReference>
<evidence type="ECO:0000256" key="1">
    <source>
        <dbReference type="ARBA" id="ARBA00007253"/>
    </source>
</evidence>
<name>A0A8C8BJL8_9STRI</name>
<proteinExistence type="inferred from homology"/>